<evidence type="ECO:0000313" key="4">
    <source>
        <dbReference type="EMBL" id="AZI57307.1"/>
    </source>
</evidence>
<keyword evidence="2" id="KW-1133">Transmembrane helix</keyword>
<dbReference type="CDD" id="cd11614">
    <property type="entry name" value="SAF_CpaB_FlgA_like"/>
    <property type="match status" value="1"/>
</dbReference>
<evidence type="ECO:0000256" key="1">
    <source>
        <dbReference type="SAM" id="MobiDB-lite"/>
    </source>
</evidence>
<organism evidence="4 5">
    <name type="scientific">Nakamurella antarctica</name>
    <dbReference type="NCBI Taxonomy" id="1902245"/>
    <lineage>
        <taxon>Bacteria</taxon>
        <taxon>Bacillati</taxon>
        <taxon>Actinomycetota</taxon>
        <taxon>Actinomycetes</taxon>
        <taxon>Nakamurellales</taxon>
        <taxon>Nakamurellaceae</taxon>
        <taxon>Nakamurella</taxon>
    </lineage>
</organism>
<dbReference type="KEGG" id="nak:EH165_03150"/>
<keyword evidence="2" id="KW-0472">Membrane</keyword>
<gene>
    <name evidence="4" type="ORF">EH165_03150</name>
</gene>
<feature type="domain" description="SAF" evidence="3">
    <location>
        <begin position="69"/>
        <end position="129"/>
    </location>
</feature>
<proteinExistence type="predicted"/>
<reference evidence="4 5" key="2">
    <citation type="submission" date="2018-12" db="EMBL/GenBank/DDBJ databases">
        <title>Nakamurella antarcticus sp. nov., isolated from Antarctica South Shetland Islands soil.</title>
        <authorList>
            <person name="Peng F."/>
        </authorList>
    </citation>
    <scope>NUCLEOTIDE SEQUENCE [LARGE SCALE GENOMIC DNA]</scope>
    <source>
        <strain evidence="4 5">S14-144</strain>
    </source>
</reference>
<evidence type="ECO:0000259" key="3">
    <source>
        <dbReference type="SMART" id="SM00858"/>
    </source>
</evidence>
<dbReference type="EMBL" id="CP034170">
    <property type="protein sequence ID" value="AZI57307.1"/>
    <property type="molecule type" value="Genomic_DNA"/>
</dbReference>
<protein>
    <recommendedName>
        <fullName evidence="3">SAF domain-containing protein</fullName>
    </recommendedName>
</protein>
<evidence type="ECO:0000256" key="2">
    <source>
        <dbReference type="SAM" id="Phobius"/>
    </source>
</evidence>
<dbReference type="Pfam" id="PF08666">
    <property type="entry name" value="SAF"/>
    <property type="match status" value="1"/>
</dbReference>
<feature type="region of interest" description="Disordered" evidence="1">
    <location>
        <begin position="1"/>
        <end position="35"/>
    </location>
</feature>
<reference evidence="4 5" key="1">
    <citation type="submission" date="2018-11" db="EMBL/GenBank/DDBJ databases">
        <authorList>
            <person name="Da X."/>
        </authorList>
    </citation>
    <scope>NUCLEOTIDE SEQUENCE [LARGE SCALE GENOMIC DNA]</scope>
    <source>
        <strain evidence="4 5">S14-144</strain>
    </source>
</reference>
<feature type="transmembrane region" description="Helical" evidence="2">
    <location>
        <begin position="42"/>
        <end position="61"/>
    </location>
</feature>
<keyword evidence="2" id="KW-0812">Transmembrane</keyword>
<accession>A0A3G8ZKJ8</accession>
<dbReference type="AlphaFoldDB" id="A0A3G8ZKJ8"/>
<dbReference type="Proteomes" id="UP000268084">
    <property type="component" value="Chromosome"/>
</dbReference>
<evidence type="ECO:0000313" key="5">
    <source>
        <dbReference type="Proteomes" id="UP000268084"/>
    </source>
</evidence>
<sequence length="225" mass="23294">MVSTTRGSARPLQPTWQDRAGAAMSPANSRWSGRTGARKRRVLRRVCALLLLVAAGIAATWQTATPTEGYVVIAARELAVGSVLESADVTTLATLDPPDGVITDVERAVGQVLSSPVRRGEILTDARLVPTDGPRAGPGRRAVAVRPADPAIAEVLSAGARVAVIGIDQTGAPVVLTPQAIVLWMPAVGSASNRSEPVLLSVAEPDADRVTAATLTGEIALRFAT</sequence>
<keyword evidence="5" id="KW-1185">Reference proteome</keyword>
<dbReference type="Gene3D" id="3.90.1210.10">
    <property type="entry name" value="Antifreeze-like/N-acetylneuraminic acid synthase C-terminal domain"/>
    <property type="match status" value="1"/>
</dbReference>
<dbReference type="InterPro" id="IPR013974">
    <property type="entry name" value="SAF"/>
</dbReference>
<dbReference type="SMART" id="SM00858">
    <property type="entry name" value="SAF"/>
    <property type="match status" value="1"/>
</dbReference>
<name>A0A3G8ZKJ8_9ACTN</name>
<dbReference type="OrthoDB" id="4808509at2"/>